<gene>
    <name evidence="13" type="ORF">CHU95_00165</name>
</gene>
<keyword evidence="4 11" id="KW-0349">Heme</keyword>
<evidence type="ECO:0000256" key="4">
    <source>
        <dbReference type="ARBA" id="ARBA00022617"/>
    </source>
</evidence>
<dbReference type="FunFam" id="1.10.760.10:FF:000026">
    <property type="entry name" value="Cytochrome C, membrane-bound"/>
    <property type="match status" value="1"/>
</dbReference>
<dbReference type="OrthoDB" id="9805828at2"/>
<dbReference type="GO" id="GO:0009055">
    <property type="term" value="F:electron transfer activity"/>
    <property type="evidence" value="ECO:0007669"/>
    <property type="project" value="InterPro"/>
</dbReference>
<dbReference type="InterPro" id="IPR002327">
    <property type="entry name" value="Cyt_c_1A/1B"/>
</dbReference>
<feature type="domain" description="Cytochrome c" evidence="12">
    <location>
        <begin position="72"/>
        <end position="172"/>
    </location>
</feature>
<evidence type="ECO:0000256" key="6">
    <source>
        <dbReference type="ARBA" id="ARBA00022723"/>
    </source>
</evidence>
<sequence>MASSTFNKIFMAILTATLIALLAGFVSKKLIHPNFPAERAFKVEVPETETAAADAPAAPAEPDPVTPLLAAADPAAGQKLVKACVACHSFEKGGANKVGPNLWDIVGNKHAHAEGFAYSDAMKAQPGPWDFEHLNKFLANPKATIPGTKMNYAGMKKVEDRAALIAYLRTLSDNPVALP</sequence>
<dbReference type="PANTHER" id="PTHR11961">
    <property type="entry name" value="CYTOCHROME C"/>
    <property type="match status" value="1"/>
</dbReference>
<name>A0A255ZBD3_9PROT</name>
<dbReference type="PROSITE" id="PS51007">
    <property type="entry name" value="CYTC"/>
    <property type="match status" value="1"/>
</dbReference>
<evidence type="ECO:0000256" key="3">
    <source>
        <dbReference type="ARBA" id="ARBA00022475"/>
    </source>
</evidence>
<dbReference type="GO" id="GO:0046872">
    <property type="term" value="F:metal ion binding"/>
    <property type="evidence" value="ECO:0007669"/>
    <property type="project" value="UniProtKB-KW"/>
</dbReference>
<keyword evidence="8" id="KW-1133">Transmembrane helix</keyword>
<dbReference type="Pfam" id="PF00034">
    <property type="entry name" value="Cytochrom_C"/>
    <property type="match status" value="1"/>
</dbReference>
<dbReference type="AlphaFoldDB" id="A0A255ZBD3"/>
<dbReference type="Proteomes" id="UP000216998">
    <property type="component" value="Unassembled WGS sequence"/>
</dbReference>
<keyword evidence="9 11" id="KW-0408">Iron</keyword>
<dbReference type="InterPro" id="IPR036909">
    <property type="entry name" value="Cyt_c-like_dom_sf"/>
</dbReference>
<evidence type="ECO:0000313" key="14">
    <source>
        <dbReference type="Proteomes" id="UP000216998"/>
    </source>
</evidence>
<dbReference type="SUPFAM" id="SSF46626">
    <property type="entry name" value="Cytochrome c"/>
    <property type="match status" value="1"/>
</dbReference>
<dbReference type="GO" id="GO:0005886">
    <property type="term" value="C:plasma membrane"/>
    <property type="evidence" value="ECO:0007669"/>
    <property type="project" value="UniProtKB-SubCell"/>
</dbReference>
<proteinExistence type="predicted"/>
<dbReference type="GO" id="GO:0020037">
    <property type="term" value="F:heme binding"/>
    <property type="evidence" value="ECO:0007669"/>
    <property type="project" value="InterPro"/>
</dbReference>
<dbReference type="EMBL" id="NOXU01000006">
    <property type="protein sequence ID" value="OYQ37920.1"/>
    <property type="molecule type" value="Genomic_DNA"/>
</dbReference>
<comment type="caution">
    <text evidence="13">The sequence shown here is derived from an EMBL/GenBank/DDBJ whole genome shotgun (WGS) entry which is preliminary data.</text>
</comment>
<evidence type="ECO:0000256" key="10">
    <source>
        <dbReference type="ARBA" id="ARBA00023136"/>
    </source>
</evidence>
<evidence type="ECO:0000256" key="8">
    <source>
        <dbReference type="ARBA" id="ARBA00022989"/>
    </source>
</evidence>
<comment type="subcellular location">
    <subcellularLocation>
        <location evidence="1">Cell membrane</location>
        <topology evidence="1">Single-pass membrane protein</topology>
    </subcellularLocation>
</comment>
<keyword evidence="7" id="KW-0249">Electron transport</keyword>
<dbReference type="RefSeq" id="WP_094452525.1">
    <property type="nucleotide sequence ID" value="NZ_NOXU01000006.1"/>
</dbReference>
<dbReference type="InterPro" id="IPR009056">
    <property type="entry name" value="Cyt_c-like_dom"/>
</dbReference>
<evidence type="ECO:0000256" key="11">
    <source>
        <dbReference type="PROSITE-ProRule" id="PRU00433"/>
    </source>
</evidence>
<evidence type="ECO:0000256" key="5">
    <source>
        <dbReference type="ARBA" id="ARBA00022692"/>
    </source>
</evidence>
<dbReference type="PRINTS" id="PR00604">
    <property type="entry name" value="CYTCHRMECIAB"/>
</dbReference>
<accession>A0A255ZBD3</accession>
<protein>
    <submittedName>
        <fullName evidence="13">Cytochrome c family protein</fullName>
    </submittedName>
</protein>
<evidence type="ECO:0000256" key="9">
    <source>
        <dbReference type="ARBA" id="ARBA00023004"/>
    </source>
</evidence>
<evidence type="ECO:0000256" key="2">
    <source>
        <dbReference type="ARBA" id="ARBA00022448"/>
    </source>
</evidence>
<evidence type="ECO:0000313" key="13">
    <source>
        <dbReference type="EMBL" id="OYQ37920.1"/>
    </source>
</evidence>
<evidence type="ECO:0000259" key="12">
    <source>
        <dbReference type="PROSITE" id="PS51007"/>
    </source>
</evidence>
<keyword evidence="6 11" id="KW-0479">Metal-binding</keyword>
<dbReference type="Gene3D" id="1.10.760.10">
    <property type="entry name" value="Cytochrome c-like domain"/>
    <property type="match status" value="1"/>
</dbReference>
<evidence type="ECO:0000256" key="1">
    <source>
        <dbReference type="ARBA" id="ARBA00004162"/>
    </source>
</evidence>
<keyword evidence="14" id="KW-1185">Reference proteome</keyword>
<keyword evidence="3" id="KW-1003">Cell membrane</keyword>
<keyword evidence="2" id="KW-0813">Transport</keyword>
<evidence type="ECO:0000256" key="7">
    <source>
        <dbReference type="ARBA" id="ARBA00022982"/>
    </source>
</evidence>
<keyword evidence="10" id="KW-0472">Membrane</keyword>
<reference evidence="13 14" key="1">
    <citation type="submission" date="2017-07" db="EMBL/GenBank/DDBJ databases">
        <title>Niveispirillum cyanobacteriorum sp. nov., isolated from cyanobacterial aggregates in a eutrophic lake.</title>
        <authorList>
            <person name="Cai H."/>
        </authorList>
    </citation>
    <scope>NUCLEOTIDE SEQUENCE [LARGE SCALE GENOMIC DNA]</scope>
    <source>
        <strain evidence="14">TH1-14</strain>
    </source>
</reference>
<keyword evidence="5" id="KW-0812">Transmembrane</keyword>
<organism evidence="13 14">
    <name type="scientific">Niveispirillum lacus</name>
    <dbReference type="NCBI Taxonomy" id="1981099"/>
    <lineage>
        <taxon>Bacteria</taxon>
        <taxon>Pseudomonadati</taxon>
        <taxon>Pseudomonadota</taxon>
        <taxon>Alphaproteobacteria</taxon>
        <taxon>Rhodospirillales</taxon>
        <taxon>Azospirillaceae</taxon>
        <taxon>Niveispirillum</taxon>
    </lineage>
</organism>